<sequence length="863" mass="98488">MKKKPVKSPPKWADRFLAWYCNPKLLEQIQGDVHELYHWRIKEKGESKARRSFIWDVLRLFKWSNIKRSNKSQNRNNMGIFKNYFKIGLRNLWKQRMPSAINIIGLSLAIGCSIVAFKFVEYNYVKDDFHENKDDLFLVTHWEELESNKGRNGGTDNQLVGEILKSVPGIKASTRYNYRQPEVRYGNKTKYEAALFVDEAFMDMFSFDLLYGNPNTLYNEGEIIIDESTSISLFGDANPVGEKVDLKIRENWKTFTIGAVYRDKPNNSSIQINMLVNYVHYEQEFRDRATWNTNFFIQREDGVEPASLLSAMDQLLPVYNKNNEEYAITYFELEPLSTMANNSYEMMNGVGSGPNMAPIITLSAIGVFMLILSTLNYVNISLAMIMKRLKEIGIRKVIGSKRKQLVTQFLIENFLLCSFSMFLGALLAHSFFLPGFNEIAGGDFKLDLWSHLNFWYFLIGLLLFITLASGLYPAVVASSYKPISILRKATQKSGRRWLSNIFLTFQMILAMITVVTAIMFVHTNRVNESMDWGYDQYNKLVMGIPGEVYLDAYRDVLEAEPNIARYAGTRSNIGQDLNGVQFKNGEVKSYAELFQVGRNYPELLGLSLVAGRMFDPSLESDLDRKLVVNESFLEQYQLEFNADGIQILQDSVEYTIIGVVEDYHYMDPGQKIRGAALKAIPANEFTSYLVEMNEGNIFDQRDKLQSQLQELVEEKTVYVGIQELIFEGFYEEMKGIRNIMLFTASVSILLAAMGLYGLVSINVSSQIKDFGIRKVLGASGMNLTSTVVKKFRFVLLFAILIGCPVAVLLVDMLINDIYAYAPNIGAGPLSIAVLILLLVTFFTLNLQIRRVKRMNPAQTLRTE</sequence>
<evidence type="ECO:0000259" key="7">
    <source>
        <dbReference type="Pfam" id="PF02687"/>
    </source>
</evidence>
<dbReference type="Pfam" id="PF02687">
    <property type="entry name" value="FtsX"/>
    <property type="match status" value="2"/>
</dbReference>
<dbReference type="OrthoDB" id="5933722at2"/>
<dbReference type="Pfam" id="PF12704">
    <property type="entry name" value="MacB_PCD"/>
    <property type="match status" value="1"/>
</dbReference>
<feature type="transmembrane region" description="Helical" evidence="6">
    <location>
        <begin position="739"/>
        <end position="759"/>
    </location>
</feature>
<dbReference type="PANTHER" id="PTHR30572">
    <property type="entry name" value="MEMBRANE COMPONENT OF TRANSPORTER-RELATED"/>
    <property type="match status" value="1"/>
</dbReference>
<keyword evidence="4 6" id="KW-1133">Transmembrane helix</keyword>
<feature type="transmembrane region" description="Helical" evidence="6">
    <location>
        <begin position="454"/>
        <end position="476"/>
    </location>
</feature>
<evidence type="ECO:0000259" key="8">
    <source>
        <dbReference type="Pfam" id="PF12704"/>
    </source>
</evidence>
<feature type="transmembrane region" description="Helical" evidence="6">
    <location>
        <begin position="793"/>
        <end position="814"/>
    </location>
</feature>
<evidence type="ECO:0000256" key="4">
    <source>
        <dbReference type="ARBA" id="ARBA00022989"/>
    </source>
</evidence>
<dbReference type="InterPro" id="IPR047699">
    <property type="entry name" value="Permease_put_prefix"/>
</dbReference>
<dbReference type="InterPro" id="IPR003838">
    <property type="entry name" value="ABC3_permease_C"/>
</dbReference>
<evidence type="ECO:0000256" key="5">
    <source>
        <dbReference type="ARBA" id="ARBA00023136"/>
    </source>
</evidence>
<dbReference type="NCBIfam" id="NF038404">
    <property type="entry name" value="perm_prefix_2"/>
    <property type="match status" value="1"/>
</dbReference>
<dbReference type="EMBL" id="LRPC01000012">
    <property type="protein sequence ID" value="KYG76098.1"/>
    <property type="molecule type" value="Genomic_DNA"/>
</dbReference>
<dbReference type="PANTHER" id="PTHR30572:SF18">
    <property type="entry name" value="ABC-TYPE MACROLIDE FAMILY EXPORT SYSTEM PERMEASE COMPONENT 2"/>
    <property type="match status" value="1"/>
</dbReference>
<feature type="domain" description="ABC3 transporter permease C-terminal" evidence="7">
    <location>
        <begin position="364"/>
        <end position="479"/>
    </location>
</feature>
<evidence type="ECO:0000256" key="2">
    <source>
        <dbReference type="ARBA" id="ARBA00022475"/>
    </source>
</evidence>
<dbReference type="InterPro" id="IPR050250">
    <property type="entry name" value="Macrolide_Exporter_MacB"/>
</dbReference>
<feature type="domain" description="MacB-like periplasmic core" evidence="8">
    <location>
        <begin position="99"/>
        <end position="314"/>
    </location>
</feature>
<organism evidence="9 10">
    <name type="scientific">Roseivirga spongicola</name>
    <dbReference type="NCBI Taxonomy" id="333140"/>
    <lineage>
        <taxon>Bacteria</taxon>
        <taxon>Pseudomonadati</taxon>
        <taxon>Bacteroidota</taxon>
        <taxon>Cytophagia</taxon>
        <taxon>Cytophagales</taxon>
        <taxon>Roseivirgaceae</taxon>
        <taxon>Roseivirga</taxon>
    </lineage>
</organism>
<keyword evidence="2" id="KW-1003">Cell membrane</keyword>
<evidence type="ECO:0000256" key="6">
    <source>
        <dbReference type="SAM" id="Phobius"/>
    </source>
</evidence>
<evidence type="ECO:0000313" key="9">
    <source>
        <dbReference type="EMBL" id="KYG76098.1"/>
    </source>
</evidence>
<feature type="domain" description="ABC3 transporter permease C-terminal" evidence="7">
    <location>
        <begin position="743"/>
        <end position="856"/>
    </location>
</feature>
<keyword evidence="10" id="KW-1185">Reference proteome</keyword>
<dbReference type="GO" id="GO:0005886">
    <property type="term" value="C:plasma membrane"/>
    <property type="evidence" value="ECO:0007669"/>
    <property type="project" value="UniProtKB-SubCell"/>
</dbReference>
<reference evidence="9 10" key="1">
    <citation type="submission" date="2016-01" db="EMBL/GenBank/DDBJ databases">
        <title>Genome sequencing of Roseivirga spongicola UST030701-084.</title>
        <authorList>
            <person name="Selvaratnam C."/>
            <person name="Thevarajoo S."/>
            <person name="Goh K.M."/>
            <person name="Ee R."/>
            <person name="Chan K.-G."/>
            <person name="Chong C.S."/>
        </authorList>
    </citation>
    <scope>NUCLEOTIDE SEQUENCE [LARGE SCALE GENOMIC DNA]</scope>
    <source>
        <strain evidence="9 10">UST030701-084</strain>
    </source>
</reference>
<protein>
    <recommendedName>
        <fullName evidence="11">ABC3 transporter permease protein domain-containing protein</fullName>
    </recommendedName>
</protein>
<dbReference type="STRING" id="333140.AWW68_09785"/>
<dbReference type="RefSeq" id="WP_068220593.1">
    <property type="nucleotide sequence ID" value="NZ_CP139724.1"/>
</dbReference>
<feature type="transmembrane region" description="Helical" evidence="6">
    <location>
        <begin position="410"/>
        <end position="434"/>
    </location>
</feature>
<feature type="transmembrane region" description="Helical" evidence="6">
    <location>
        <begin position="826"/>
        <end position="846"/>
    </location>
</feature>
<keyword evidence="5 6" id="KW-0472">Membrane</keyword>
<evidence type="ECO:0000256" key="3">
    <source>
        <dbReference type="ARBA" id="ARBA00022692"/>
    </source>
</evidence>
<feature type="transmembrane region" description="Helical" evidence="6">
    <location>
        <begin position="356"/>
        <end position="378"/>
    </location>
</feature>
<gene>
    <name evidence="9" type="ORF">AWW68_09785</name>
</gene>
<evidence type="ECO:0000256" key="1">
    <source>
        <dbReference type="ARBA" id="ARBA00004651"/>
    </source>
</evidence>
<keyword evidence="3 6" id="KW-0812">Transmembrane</keyword>
<name>A0A150XBL2_9BACT</name>
<dbReference type="GO" id="GO:0022857">
    <property type="term" value="F:transmembrane transporter activity"/>
    <property type="evidence" value="ECO:0007669"/>
    <property type="project" value="TreeGrafter"/>
</dbReference>
<evidence type="ECO:0008006" key="11">
    <source>
        <dbReference type="Google" id="ProtNLM"/>
    </source>
</evidence>
<evidence type="ECO:0000313" key="10">
    <source>
        <dbReference type="Proteomes" id="UP000075606"/>
    </source>
</evidence>
<comment type="subcellular location">
    <subcellularLocation>
        <location evidence="1">Cell membrane</location>
        <topology evidence="1">Multi-pass membrane protein</topology>
    </subcellularLocation>
</comment>
<dbReference type="InterPro" id="IPR025857">
    <property type="entry name" value="MacB_PCD"/>
</dbReference>
<accession>A0A150XBL2</accession>
<proteinExistence type="predicted"/>
<feature type="transmembrane region" description="Helical" evidence="6">
    <location>
        <begin position="497"/>
        <end position="521"/>
    </location>
</feature>
<comment type="caution">
    <text evidence="9">The sequence shown here is derived from an EMBL/GenBank/DDBJ whole genome shotgun (WGS) entry which is preliminary data.</text>
</comment>
<dbReference type="AlphaFoldDB" id="A0A150XBL2"/>
<dbReference type="Proteomes" id="UP000075606">
    <property type="component" value="Unassembled WGS sequence"/>
</dbReference>